<dbReference type="InterPro" id="IPR052433">
    <property type="entry name" value="X-Pro_dipept-like"/>
</dbReference>
<evidence type="ECO:0000259" key="6">
    <source>
        <dbReference type="SMART" id="SM01011"/>
    </source>
</evidence>
<keyword evidence="3" id="KW-0479">Metal-binding</keyword>
<name>A5AME4_VITVI</name>
<dbReference type="GO" id="GO:0030145">
    <property type="term" value="F:manganese ion binding"/>
    <property type="evidence" value="ECO:0007669"/>
    <property type="project" value="InterPro"/>
</dbReference>
<feature type="domain" description="Aminopeptidase P N-terminal" evidence="6">
    <location>
        <begin position="52"/>
        <end position="181"/>
    </location>
</feature>
<dbReference type="GO" id="GO:0070006">
    <property type="term" value="F:metalloaminopeptidase activity"/>
    <property type="evidence" value="ECO:0007669"/>
    <property type="project" value="InterPro"/>
</dbReference>
<evidence type="ECO:0000256" key="3">
    <source>
        <dbReference type="ARBA" id="ARBA00022723"/>
    </source>
</evidence>
<evidence type="ECO:0000256" key="4">
    <source>
        <dbReference type="ARBA" id="ARBA00022801"/>
    </source>
</evidence>
<keyword evidence="4" id="KW-0378">Hydrolase</keyword>
<gene>
    <name evidence="7" type="ORF">VITISV_026715</name>
</gene>
<keyword evidence="5" id="KW-0464">Manganese</keyword>
<comment type="cofactor">
    <cofactor evidence="1">
        <name>Mn(2+)</name>
        <dbReference type="ChEBI" id="CHEBI:29035"/>
    </cofactor>
</comment>
<dbReference type="PANTHER" id="PTHR43226">
    <property type="entry name" value="XAA-PRO AMINOPEPTIDASE 3"/>
    <property type="match status" value="1"/>
</dbReference>
<reference evidence="7" key="1">
    <citation type="journal article" date="2007" name="PLoS ONE">
        <title>The first genome sequence of an elite grapevine cultivar (Pinot noir Vitis vinifera L.): coping with a highly heterozygous genome.</title>
        <authorList>
            <person name="Velasco R."/>
            <person name="Zharkikh A."/>
            <person name="Troggio M."/>
            <person name="Cartwright D.A."/>
            <person name="Cestaro A."/>
            <person name="Pruss D."/>
            <person name="Pindo M."/>
            <person name="FitzGerald L.M."/>
            <person name="Vezzulli S."/>
            <person name="Reid J."/>
            <person name="Malacarne G."/>
            <person name="Iliev D."/>
            <person name="Coppola G."/>
            <person name="Wardell B."/>
            <person name="Micheletti D."/>
            <person name="Macalma T."/>
            <person name="Facci M."/>
            <person name="Mitchell J.T."/>
            <person name="Perazzolli M."/>
            <person name="Eldredge G."/>
            <person name="Gatto P."/>
            <person name="Oyzerski R."/>
            <person name="Moretto M."/>
            <person name="Gutin N."/>
            <person name="Stefanini M."/>
            <person name="Chen Y."/>
            <person name="Segala C."/>
            <person name="Davenport C."/>
            <person name="Dematte L."/>
            <person name="Mraz A."/>
            <person name="Battilana J."/>
            <person name="Stormo K."/>
            <person name="Costa F."/>
            <person name="Tao Q."/>
            <person name="Si-Ammour A."/>
            <person name="Harkins T."/>
            <person name="Lackey A."/>
            <person name="Perbost C."/>
            <person name="Taillon B."/>
            <person name="Stella A."/>
            <person name="Solovyev V."/>
            <person name="Fawcett J.A."/>
            <person name="Sterck L."/>
            <person name="Vandepoele K."/>
            <person name="Grando S.M."/>
            <person name="Toppo S."/>
            <person name="Moser C."/>
            <person name="Lanchbury J."/>
            <person name="Bogden R."/>
            <person name="Skolnick M."/>
            <person name="Sgaramella V."/>
            <person name="Bhatnagar S.K."/>
            <person name="Fontana P."/>
            <person name="Gutin A."/>
            <person name="Van de Peer Y."/>
            <person name="Salamini F."/>
            <person name="Viola R."/>
        </authorList>
    </citation>
    <scope>NUCLEOTIDE SEQUENCE</scope>
</reference>
<comment type="similarity">
    <text evidence="2">Belongs to the peptidase M24B family.</text>
</comment>
<organism evidence="7">
    <name type="scientific">Vitis vinifera</name>
    <name type="common">Grape</name>
    <dbReference type="NCBI Taxonomy" id="29760"/>
    <lineage>
        <taxon>Eukaryota</taxon>
        <taxon>Viridiplantae</taxon>
        <taxon>Streptophyta</taxon>
        <taxon>Embryophyta</taxon>
        <taxon>Tracheophyta</taxon>
        <taxon>Spermatophyta</taxon>
        <taxon>Magnoliopsida</taxon>
        <taxon>eudicotyledons</taxon>
        <taxon>Gunneridae</taxon>
        <taxon>Pentapetalae</taxon>
        <taxon>rosids</taxon>
        <taxon>Vitales</taxon>
        <taxon>Vitaceae</taxon>
        <taxon>Viteae</taxon>
        <taxon>Vitis</taxon>
    </lineage>
</organism>
<dbReference type="EMBL" id="AM430126">
    <property type="protein sequence ID" value="CAN64714.1"/>
    <property type="molecule type" value="Genomic_DNA"/>
</dbReference>
<dbReference type="SUPFAM" id="SSF55920">
    <property type="entry name" value="Creatinase/aminopeptidase"/>
    <property type="match status" value="1"/>
</dbReference>
<dbReference type="PANTHER" id="PTHR43226:SF4">
    <property type="entry name" value="XAA-PRO AMINOPEPTIDASE 3"/>
    <property type="match status" value="1"/>
</dbReference>
<dbReference type="InterPro" id="IPR007865">
    <property type="entry name" value="Aminopep_P_N"/>
</dbReference>
<dbReference type="ExpressionAtlas" id="A5AME4">
    <property type="expression patterns" value="baseline and differential"/>
</dbReference>
<dbReference type="SUPFAM" id="SSF53092">
    <property type="entry name" value="Creatinase/prolidase N-terminal domain"/>
    <property type="match status" value="1"/>
</dbReference>
<dbReference type="InterPro" id="IPR000994">
    <property type="entry name" value="Pept_M24"/>
</dbReference>
<dbReference type="InterPro" id="IPR029149">
    <property type="entry name" value="Creatin/AminoP/Spt16_N"/>
</dbReference>
<dbReference type="Pfam" id="PF00557">
    <property type="entry name" value="Peptidase_M24"/>
    <property type="match status" value="1"/>
</dbReference>
<evidence type="ECO:0000313" key="7">
    <source>
        <dbReference type="EMBL" id="CAN64714.1"/>
    </source>
</evidence>
<sequence>MQILRRKLLQRSSFIQGVGRCGYCSKNIVDAGQPTPASHPQLLNEGEITTGITSEEYVSRRKRLLELLPENSLAIVASAPVKMMTDVVPYTFRQDADYSYLTGCQQPGGIAVLGHECGLCMFMPESHPHDVIWQGQIAGVDTALDTFKAEKAYPMSKLKEILPGMMGRSSKLVHNVKTAIPTYMEMEAFQKAAYSGKVKDLSVYTHELRWVKSPAELKLLRESASIACQALLQTMFHSKTYPYESMLSAKVEYECKMRGAQRMAFNPVVGGGPNASVIHYSRNDQKVKDGDLVLMDIGCELHGYLSDLTRTWPPCGFFSAAQAEKLLHGLKELGILKDSRNIYHSYHQLNPTNIGFSNHPLTFQFVPSCQYRA</sequence>
<protein>
    <recommendedName>
        <fullName evidence="6">Aminopeptidase P N-terminal domain-containing protein</fullName>
    </recommendedName>
</protein>
<proteinExistence type="inferred from homology"/>
<evidence type="ECO:0000256" key="2">
    <source>
        <dbReference type="ARBA" id="ARBA00008766"/>
    </source>
</evidence>
<accession>A5AME4</accession>
<dbReference type="AlphaFoldDB" id="A5AME4"/>
<dbReference type="Gene3D" id="3.40.350.10">
    <property type="entry name" value="Creatinase/prolidase N-terminal domain"/>
    <property type="match status" value="1"/>
</dbReference>
<dbReference type="Pfam" id="PF05195">
    <property type="entry name" value="AMP_N"/>
    <property type="match status" value="1"/>
</dbReference>
<evidence type="ECO:0000256" key="1">
    <source>
        <dbReference type="ARBA" id="ARBA00001936"/>
    </source>
</evidence>
<evidence type="ECO:0000256" key="5">
    <source>
        <dbReference type="ARBA" id="ARBA00023211"/>
    </source>
</evidence>
<dbReference type="Gene3D" id="3.90.230.10">
    <property type="entry name" value="Creatinase/methionine aminopeptidase superfamily"/>
    <property type="match status" value="1"/>
</dbReference>
<dbReference type="SMART" id="SM01011">
    <property type="entry name" value="AMP_N"/>
    <property type="match status" value="1"/>
</dbReference>
<dbReference type="InterPro" id="IPR036005">
    <property type="entry name" value="Creatinase/aminopeptidase-like"/>
</dbReference>